<evidence type="ECO:0000313" key="1">
    <source>
        <dbReference type="EMBL" id="TVY38036.1"/>
    </source>
</evidence>
<proteinExistence type="predicted"/>
<dbReference type="EMBL" id="QGMI01000645">
    <property type="protein sequence ID" value="TVY38036.1"/>
    <property type="molecule type" value="Genomic_DNA"/>
</dbReference>
<comment type="caution">
    <text evidence="1">The sequence shown here is derived from an EMBL/GenBank/DDBJ whole genome shotgun (WGS) entry which is preliminary data.</text>
</comment>
<dbReference type="InterPro" id="IPR011032">
    <property type="entry name" value="GroES-like_sf"/>
</dbReference>
<dbReference type="Gene3D" id="3.40.50.720">
    <property type="entry name" value="NAD(P)-binding Rossmann-like Domain"/>
    <property type="match status" value="1"/>
</dbReference>
<protein>
    <submittedName>
        <fullName evidence="1">Zinc-type alcohol dehydrogenase-like protein</fullName>
    </submittedName>
</protein>
<dbReference type="AlphaFoldDB" id="A0A8H8RNJ4"/>
<name>A0A8H8RNJ4_9HELO</name>
<evidence type="ECO:0000313" key="2">
    <source>
        <dbReference type="Proteomes" id="UP000443090"/>
    </source>
</evidence>
<dbReference type="PANTHER" id="PTHR45033:SF2">
    <property type="entry name" value="ZINC-TYPE ALCOHOL DEHYDROGENASE-LIKE PROTEIN C1773.06C"/>
    <property type="match status" value="1"/>
</dbReference>
<accession>A0A8H8RNJ4</accession>
<dbReference type="Proteomes" id="UP000443090">
    <property type="component" value="Unassembled WGS sequence"/>
</dbReference>
<gene>
    <name evidence="1" type="ORF">LOCC1_G007137</name>
</gene>
<dbReference type="PANTHER" id="PTHR45033">
    <property type="match status" value="1"/>
</dbReference>
<reference evidence="1 2" key="1">
    <citation type="submission" date="2018-05" db="EMBL/GenBank/DDBJ databases">
        <title>Genome sequencing and assembly of the regulated plant pathogen Lachnellula willkommii and related sister species for the development of diagnostic species identification markers.</title>
        <authorList>
            <person name="Giroux E."/>
            <person name="Bilodeau G."/>
        </authorList>
    </citation>
    <scope>NUCLEOTIDE SEQUENCE [LARGE SCALE GENOMIC DNA]</scope>
    <source>
        <strain evidence="1 2">CBS 160.35</strain>
    </source>
</reference>
<keyword evidence="2" id="KW-1185">Reference proteome</keyword>
<dbReference type="SUPFAM" id="SSF50129">
    <property type="entry name" value="GroES-like"/>
    <property type="match status" value="1"/>
</dbReference>
<dbReference type="Gene3D" id="3.90.180.10">
    <property type="entry name" value="Medium-chain alcohol dehydrogenases, catalytic domain"/>
    <property type="match status" value="2"/>
</dbReference>
<dbReference type="InterPro" id="IPR052711">
    <property type="entry name" value="Zinc_ADH-like"/>
</dbReference>
<dbReference type="OrthoDB" id="3509362at2759"/>
<sequence length="226" mass="24895">MAHKLPTTMKQWVLQNKSGFGNLLYEEFSLPEIGDFDVQIKVYAVSLNYRDLIIAEGTYYWPLDPNVVPTCVPVLATGAYLDLCFCSRTVHRRSTYYRTTRHSFLPRLSRRRSSPPNTVSWHPHRLRCHNSLSGLLDGVLHQYAAYHEGGLVELPASLSWREGATLACAALTAWNSLYGGTQALRPGEMVLVQVQGTGGVSLSGCQFAKASGAQVIATTSGEKMGC</sequence>
<organism evidence="1 2">
    <name type="scientific">Lachnellula occidentalis</name>
    <dbReference type="NCBI Taxonomy" id="215460"/>
    <lineage>
        <taxon>Eukaryota</taxon>
        <taxon>Fungi</taxon>
        <taxon>Dikarya</taxon>
        <taxon>Ascomycota</taxon>
        <taxon>Pezizomycotina</taxon>
        <taxon>Leotiomycetes</taxon>
        <taxon>Helotiales</taxon>
        <taxon>Lachnaceae</taxon>
        <taxon>Lachnellula</taxon>
    </lineage>
</organism>